<dbReference type="Proteomes" id="UP000292859">
    <property type="component" value="Unassembled WGS sequence"/>
</dbReference>
<dbReference type="InterPro" id="IPR036930">
    <property type="entry name" value="WGR_dom_sf"/>
</dbReference>
<evidence type="ECO:0000313" key="3">
    <source>
        <dbReference type="EMBL" id="TBN50550.1"/>
    </source>
</evidence>
<dbReference type="Pfam" id="PF05406">
    <property type="entry name" value="WGR"/>
    <property type="match status" value="1"/>
</dbReference>
<dbReference type="EMBL" id="SIRL01000005">
    <property type="protein sequence ID" value="TBN50550.1"/>
    <property type="molecule type" value="Genomic_DNA"/>
</dbReference>
<evidence type="ECO:0000259" key="1">
    <source>
        <dbReference type="PROSITE" id="PS51977"/>
    </source>
</evidence>
<proteinExistence type="predicted"/>
<dbReference type="EMBL" id="FZNM01000005">
    <property type="protein sequence ID" value="SNR46704.1"/>
    <property type="molecule type" value="Genomic_DNA"/>
</dbReference>
<feature type="domain" description="WGR" evidence="1">
    <location>
        <begin position="1"/>
        <end position="83"/>
    </location>
</feature>
<evidence type="ECO:0000313" key="4">
    <source>
        <dbReference type="Proteomes" id="UP000198409"/>
    </source>
</evidence>
<evidence type="ECO:0000313" key="2">
    <source>
        <dbReference type="EMBL" id="SNR46704.1"/>
    </source>
</evidence>
<dbReference type="RefSeq" id="WP_089387857.1">
    <property type="nucleotide sequence ID" value="NZ_FZNM01000005.1"/>
</dbReference>
<sequence length="83" mass="9835">MATRPDNVLLDRIDPHRNMARFYRLDIVPDLFGGVVLVRNWGRIGRRGQERCQWFAEPADAVREQAAWIRRKTRRGYEEVDVP</sequence>
<organism evidence="2 4">
    <name type="scientific">Paracoccus sediminis</name>
    <dbReference type="NCBI Taxonomy" id="1214787"/>
    <lineage>
        <taxon>Bacteria</taxon>
        <taxon>Pseudomonadati</taxon>
        <taxon>Pseudomonadota</taxon>
        <taxon>Alphaproteobacteria</taxon>
        <taxon>Rhodobacterales</taxon>
        <taxon>Paracoccaceae</taxon>
        <taxon>Paracoccus</taxon>
    </lineage>
</organism>
<dbReference type="Proteomes" id="UP000198409">
    <property type="component" value="Unassembled WGS sequence"/>
</dbReference>
<dbReference type="SMART" id="SM00773">
    <property type="entry name" value="WGR"/>
    <property type="match status" value="1"/>
</dbReference>
<reference evidence="3 5" key="3">
    <citation type="submission" date="2019-02" db="EMBL/GenBank/DDBJ databases">
        <authorList>
            <person name="Zhang G."/>
        </authorList>
    </citation>
    <scope>NUCLEOTIDE SEQUENCE [LARGE SCALE GENOMIC DNA]</scope>
    <source>
        <strain evidence="3 5">CMB17</strain>
    </source>
</reference>
<dbReference type="Gene3D" id="2.20.140.10">
    <property type="entry name" value="WGR domain"/>
    <property type="match status" value="1"/>
</dbReference>
<dbReference type="CDD" id="cd07996">
    <property type="entry name" value="WGR_MMR_like"/>
    <property type="match status" value="1"/>
</dbReference>
<dbReference type="InterPro" id="IPR049809">
    <property type="entry name" value="YehF/YfeS-like_WGR"/>
</dbReference>
<name>A0A238WKD7_9RHOB</name>
<protein>
    <submittedName>
        <fullName evidence="2 3">WGR domain-containing protein</fullName>
    </submittedName>
</protein>
<accession>A0A238WKD7</accession>
<dbReference type="GO" id="GO:0003677">
    <property type="term" value="F:DNA binding"/>
    <property type="evidence" value="ECO:0007669"/>
    <property type="project" value="UniProtKB-KW"/>
</dbReference>
<keyword evidence="2" id="KW-0238">DNA-binding</keyword>
<dbReference type="PROSITE" id="PS51977">
    <property type="entry name" value="WGR"/>
    <property type="match status" value="1"/>
</dbReference>
<dbReference type="SUPFAM" id="SSF142921">
    <property type="entry name" value="WGR domain-like"/>
    <property type="match status" value="1"/>
</dbReference>
<dbReference type="InterPro" id="IPR008893">
    <property type="entry name" value="WGR_domain"/>
</dbReference>
<gene>
    <name evidence="3" type="ORF">EYF88_09945</name>
    <name evidence="2" type="ORF">SAMN06265378_1051</name>
</gene>
<dbReference type="OrthoDB" id="5801306at2"/>
<reference evidence="2" key="1">
    <citation type="submission" date="2017-06" db="EMBL/GenBank/DDBJ databases">
        <authorList>
            <person name="Kim H.J."/>
            <person name="Triplett B.A."/>
        </authorList>
    </citation>
    <scope>NUCLEOTIDE SEQUENCE [LARGE SCALE GENOMIC DNA]</scope>
    <source>
        <strain evidence="2">DSM 26170</strain>
    </source>
</reference>
<reference evidence="4" key="2">
    <citation type="submission" date="2017-06" db="EMBL/GenBank/DDBJ databases">
        <authorList>
            <person name="Varghese N."/>
            <person name="Submissions S."/>
        </authorList>
    </citation>
    <scope>NUCLEOTIDE SEQUENCE [LARGE SCALE GENOMIC DNA]</scope>
    <source>
        <strain evidence="4">DSM 26170</strain>
    </source>
</reference>
<keyword evidence="5" id="KW-1185">Reference proteome</keyword>
<evidence type="ECO:0000313" key="5">
    <source>
        <dbReference type="Proteomes" id="UP000292859"/>
    </source>
</evidence>
<dbReference type="AlphaFoldDB" id="A0A238WKD7"/>